<name>A0A9N9IKC9_9GLOM</name>
<evidence type="ECO:0000313" key="3">
    <source>
        <dbReference type="Proteomes" id="UP000789342"/>
    </source>
</evidence>
<comment type="caution">
    <text evidence="2">The sequence shown here is derived from an EMBL/GenBank/DDBJ whole genome shotgun (WGS) entry which is preliminary data.</text>
</comment>
<dbReference type="AlphaFoldDB" id="A0A9N9IKC9"/>
<feature type="non-terminal residue" evidence="2">
    <location>
        <position position="141"/>
    </location>
</feature>
<gene>
    <name evidence="2" type="ORF">AMORRO_LOCUS14446</name>
</gene>
<evidence type="ECO:0000313" key="2">
    <source>
        <dbReference type="EMBL" id="CAG8736954.1"/>
    </source>
</evidence>
<protein>
    <submittedName>
        <fullName evidence="2">15200_t:CDS:1</fullName>
    </submittedName>
</protein>
<feature type="region of interest" description="Disordered" evidence="1">
    <location>
        <begin position="63"/>
        <end position="121"/>
    </location>
</feature>
<feature type="compositionally biased region" description="Polar residues" evidence="1">
    <location>
        <begin position="103"/>
        <end position="119"/>
    </location>
</feature>
<accession>A0A9N9IKC9</accession>
<sequence>AIDLMNIALQNFQSARSSLESLLSIKPSETRMDFCQEEFTKDLQAMLRVCIANIISLHKIIDELKPNQEPSPVEDEKIKKSRKQQKKKQRQKNKPTMPDAVASHSQAQETMTTESTENKPVNKMANFEFKYHPRFPVVSLK</sequence>
<proteinExistence type="predicted"/>
<dbReference type="Proteomes" id="UP000789342">
    <property type="component" value="Unassembled WGS sequence"/>
</dbReference>
<evidence type="ECO:0000256" key="1">
    <source>
        <dbReference type="SAM" id="MobiDB-lite"/>
    </source>
</evidence>
<keyword evidence="3" id="KW-1185">Reference proteome</keyword>
<reference evidence="2" key="1">
    <citation type="submission" date="2021-06" db="EMBL/GenBank/DDBJ databases">
        <authorList>
            <person name="Kallberg Y."/>
            <person name="Tangrot J."/>
            <person name="Rosling A."/>
        </authorList>
    </citation>
    <scope>NUCLEOTIDE SEQUENCE</scope>
    <source>
        <strain evidence="2">CL551</strain>
    </source>
</reference>
<organism evidence="2 3">
    <name type="scientific">Acaulospora morrowiae</name>
    <dbReference type="NCBI Taxonomy" id="94023"/>
    <lineage>
        <taxon>Eukaryota</taxon>
        <taxon>Fungi</taxon>
        <taxon>Fungi incertae sedis</taxon>
        <taxon>Mucoromycota</taxon>
        <taxon>Glomeromycotina</taxon>
        <taxon>Glomeromycetes</taxon>
        <taxon>Diversisporales</taxon>
        <taxon>Acaulosporaceae</taxon>
        <taxon>Acaulospora</taxon>
    </lineage>
</organism>
<feature type="compositionally biased region" description="Basic residues" evidence="1">
    <location>
        <begin position="79"/>
        <end position="93"/>
    </location>
</feature>
<dbReference type="EMBL" id="CAJVPV010028663">
    <property type="protein sequence ID" value="CAG8736954.1"/>
    <property type="molecule type" value="Genomic_DNA"/>
</dbReference>